<accession>A0A410H545</accession>
<dbReference type="SUPFAM" id="SSF56024">
    <property type="entry name" value="Phospholipase D/nuclease"/>
    <property type="match status" value="2"/>
</dbReference>
<dbReference type="GO" id="GO:0032049">
    <property type="term" value="P:cardiolipin biosynthetic process"/>
    <property type="evidence" value="ECO:0007669"/>
    <property type="project" value="UniProtKB-ARBA"/>
</dbReference>
<organism evidence="3 4">
    <name type="scientific">Hydrogenovibrio thermophilus</name>
    <dbReference type="NCBI Taxonomy" id="265883"/>
    <lineage>
        <taxon>Bacteria</taxon>
        <taxon>Pseudomonadati</taxon>
        <taxon>Pseudomonadota</taxon>
        <taxon>Gammaproteobacteria</taxon>
        <taxon>Thiotrichales</taxon>
        <taxon>Piscirickettsiaceae</taxon>
        <taxon>Hydrogenovibrio</taxon>
    </lineage>
</organism>
<gene>
    <name evidence="3" type="ORF">EPV75_10425</name>
</gene>
<feature type="domain" description="PLD phosphodiesterase" evidence="2">
    <location>
        <begin position="422"/>
        <end position="449"/>
    </location>
</feature>
<feature type="signal peptide" evidence="1">
    <location>
        <begin position="1"/>
        <end position="21"/>
    </location>
</feature>
<dbReference type="PROSITE" id="PS51257">
    <property type="entry name" value="PROKAR_LIPOPROTEIN"/>
    <property type="match status" value="1"/>
</dbReference>
<dbReference type="PROSITE" id="PS50035">
    <property type="entry name" value="PLD"/>
    <property type="match status" value="2"/>
</dbReference>
<keyword evidence="1" id="KW-0732">Signal</keyword>
<dbReference type="CDD" id="cd09113">
    <property type="entry name" value="PLDc_ymdC_like_2"/>
    <property type="match status" value="1"/>
</dbReference>
<dbReference type="KEGG" id="htr:EPV75_10425"/>
<dbReference type="AlphaFoldDB" id="A0A410H545"/>
<evidence type="ECO:0000313" key="3">
    <source>
        <dbReference type="EMBL" id="QAB16052.1"/>
    </source>
</evidence>
<dbReference type="Proteomes" id="UP000285478">
    <property type="component" value="Chromosome"/>
</dbReference>
<sequence length="543" mass="62217">MTDILKISLLGVLLFTLTSCAIAPKQATESNVQLEQEFRPLFLNSSLKHPIQAGKGFSYYFSEKTLNSPESSGFLPLSDPMDAFSARLFLIDNARETIDIQYYLFHNGDTTSILIDHILQAANRGVKVRILLDDLDIASKDKILSMTNLHPNIEIKLFNPIYFRKVLRNWSLVFNMDTLGRRMHNKSLTADGLATIIGGRNIGDEYYAADDGRLFLDFDLMSVGPFAKEVEYQFDVYWQSDWAVAIDQLAKYKFEREDFKESLEAYDSLLESKNVLETRQKLAKTPFSKRFQKTEGSHYLDVFYARPKFYFDPPKKVSAQMDHNKTISGQIGSSINVEKEIMIVSPYFIPSPQTIKDFEQWIRQGIKVTVITNSMASTDVAVVYSGYREYRDALLQMGVHLYELRPRVIINEYPHSVNPREQHLSLHTKLMLIDGRYLVAGSANMDPRSKQLNTELVAILDQPVLAQQTQTQIEKVLNGHYVYKLAWDPIPESEKANAYEDYGVAWHYLEDGKPKVAYHSPETSLWRKFSVGFMSLFPIEGLL</sequence>
<evidence type="ECO:0000256" key="1">
    <source>
        <dbReference type="SAM" id="SignalP"/>
    </source>
</evidence>
<dbReference type="RefSeq" id="WP_128385348.1">
    <property type="nucleotide sequence ID" value="NZ_CP035033.1"/>
</dbReference>
<protein>
    <submittedName>
        <fullName evidence="3">Phospholipase D family protein</fullName>
    </submittedName>
</protein>
<reference evidence="3 4" key="1">
    <citation type="journal article" date="2018" name="Environ. Microbiol.">
        <title>Genomes of ubiquitous marine and hypersaline Hydrogenovibrio, Thiomicrorhabdus and Thiomicrospira spp. encode a diversity of mechanisms to sustain chemolithoautotrophy in heterogeneous environments.</title>
        <authorList>
            <person name="Scott K.M."/>
            <person name="Williams J."/>
            <person name="Porter C.M.B."/>
            <person name="Russel S."/>
            <person name="Harmer T.L."/>
            <person name="Paul J.H."/>
            <person name="Antonen K.M."/>
            <person name="Bridges M.K."/>
            <person name="Camper G.J."/>
            <person name="Campla C.K."/>
            <person name="Casella L.G."/>
            <person name="Chase E."/>
            <person name="Conrad J.W."/>
            <person name="Cruz M.C."/>
            <person name="Dunlap D.S."/>
            <person name="Duran L."/>
            <person name="Fahsbender E.M."/>
            <person name="Goldsmith D.B."/>
            <person name="Keeley R.F."/>
            <person name="Kondoff M.R."/>
            <person name="Kussy B.I."/>
            <person name="Lane M.K."/>
            <person name="Lawler S."/>
            <person name="Leigh B.A."/>
            <person name="Lewis C."/>
            <person name="Lostal L.M."/>
            <person name="Marking D."/>
            <person name="Mancera P.A."/>
            <person name="McClenthan E.C."/>
            <person name="McIntyre E.A."/>
            <person name="Mine J.A."/>
            <person name="Modi S."/>
            <person name="Moore B.D."/>
            <person name="Morgan W.A."/>
            <person name="Nelson K.M."/>
            <person name="Nguyen K.N."/>
            <person name="Ogburn N."/>
            <person name="Parrino D.G."/>
            <person name="Pedapudi A.D."/>
            <person name="Pelham R.P."/>
            <person name="Preece A.M."/>
            <person name="Rampersad E.A."/>
            <person name="Richardson J.C."/>
            <person name="Rodgers C.M."/>
            <person name="Schaffer B.L."/>
            <person name="Sheridan N.E."/>
            <person name="Solone M.R."/>
            <person name="Staley Z.R."/>
            <person name="Tabuchi M."/>
            <person name="Waide R.J."/>
            <person name="Wanjugi P.W."/>
            <person name="Young S."/>
            <person name="Clum A."/>
            <person name="Daum C."/>
            <person name="Huntemann M."/>
            <person name="Ivanova N."/>
            <person name="Kyrpides N."/>
            <person name="Mikhailova N."/>
            <person name="Palaniappan K."/>
            <person name="Pillay M."/>
            <person name="Reddy T.B.K."/>
            <person name="Shapiro N."/>
            <person name="Stamatis D."/>
            <person name="Varghese N."/>
            <person name="Woyke T."/>
            <person name="Boden R."/>
            <person name="Freyermuth S.K."/>
            <person name="Kerfeld C.A."/>
        </authorList>
    </citation>
    <scope>NUCLEOTIDE SEQUENCE [LARGE SCALE GENOMIC DNA]</scope>
    <source>
        <strain evidence="3 4">JR-2</strain>
    </source>
</reference>
<evidence type="ECO:0000259" key="2">
    <source>
        <dbReference type="PROSITE" id="PS50035"/>
    </source>
</evidence>
<dbReference type="PANTHER" id="PTHR21248:SF12">
    <property type="entry name" value="CARDIOLIPIN SYNTHASE C"/>
    <property type="match status" value="1"/>
</dbReference>
<dbReference type="EMBL" id="CP035033">
    <property type="protein sequence ID" value="QAB16052.1"/>
    <property type="molecule type" value="Genomic_DNA"/>
</dbReference>
<dbReference type="CDD" id="cd09111">
    <property type="entry name" value="PLDc_ymdC_like_1"/>
    <property type="match status" value="1"/>
</dbReference>
<dbReference type="Pfam" id="PF13091">
    <property type="entry name" value="PLDc_2"/>
    <property type="match status" value="2"/>
</dbReference>
<feature type="chain" id="PRO_5019091865" evidence="1">
    <location>
        <begin position="22"/>
        <end position="543"/>
    </location>
</feature>
<proteinExistence type="predicted"/>
<dbReference type="PANTHER" id="PTHR21248">
    <property type="entry name" value="CARDIOLIPIN SYNTHASE"/>
    <property type="match status" value="1"/>
</dbReference>
<evidence type="ECO:0000313" key="4">
    <source>
        <dbReference type="Proteomes" id="UP000285478"/>
    </source>
</evidence>
<dbReference type="SMART" id="SM00155">
    <property type="entry name" value="PLDc"/>
    <property type="match status" value="2"/>
</dbReference>
<dbReference type="Gene3D" id="3.30.870.10">
    <property type="entry name" value="Endonuclease Chain A"/>
    <property type="match status" value="2"/>
</dbReference>
<name>A0A410H545_9GAMM</name>
<dbReference type="GO" id="GO:0030572">
    <property type="term" value="F:phosphatidyltransferase activity"/>
    <property type="evidence" value="ECO:0007669"/>
    <property type="project" value="UniProtKB-ARBA"/>
</dbReference>
<dbReference type="InterPro" id="IPR025202">
    <property type="entry name" value="PLD-like_dom"/>
</dbReference>
<feature type="domain" description="PLD phosphodiesterase" evidence="2">
    <location>
        <begin position="179"/>
        <end position="206"/>
    </location>
</feature>
<keyword evidence="4" id="KW-1185">Reference proteome</keyword>
<dbReference type="InterPro" id="IPR001736">
    <property type="entry name" value="PLipase_D/transphosphatidylase"/>
</dbReference>